<dbReference type="EMBL" id="BARU01010731">
    <property type="protein sequence ID" value="GAH36574.1"/>
    <property type="molecule type" value="Genomic_DNA"/>
</dbReference>
<dbReference type="GO" id="GO:0004812">
    <property type="term" value="F:aminoacyl-tRNA ligase activity"/>
    <property type="evidence" value="ECO:0007669"/>
    <property type="project" value="InterPro"/>
</dbReference>
<dbReference type="InterPro" id="IPR018163">
    <property type="entry name" value="Thr/Ala-tRNA-synth_IIc_edit"/>
</dbReference>
<feature type="non-terminal residue" evidence="2">
    <location>
        <position position="1"/>
    </location>
</feature>
<dbReference type="GO" id="GO:0005524">
    <property type="term" value="F:ATP binding"/>
    <property type="evidence" value="ECO:0007669"/>
    <property type="project" value="InterPro"/>
</dbReference>
<dbReference type="GO" id="GO:0043039">
    <property type="term" value="P:tRNA aminoacylation"/>
    <property type="evidence" value="ECO:0007669"/>
    <property type="project" value="InterPro"/>
</dbReference>
<dbReference type="Pfam" id="PF07973">
    <property type="entry name" value="tRNA_SAD"/>
    <property type="match status" value="1"/>
</dbReference>
<gene>
    <name evidence="2" type="ORF">S03H2_20371</name>
</gene>
<organism evidence="2">
    <name type="scientific">marine sediment metagenome</name>
    <dbReference type="NCBI Taxonomy" id="412755"/>
    <lineage>
        <taxon>unclassified sequences</taxon>
        <taxon>metagenomes</taxon>
        <taxon>ecological metagenomes</taxon>
    </lineage>
</organism>
<reference evidence="2" key="1">
    <citation type="journal article" date="2014" name="Front. Microbiol.">
        <title>High frequency of phylogenetically diverse reductive dehalogenase-homologous genes in deep subseafloor sedimentary metagenomes.</title>
        <authorList>
            <person name="Kawai M."/>
            <person name="Futagami T."/>
            <person name="Toyoda A."/>
            <person name="Takaki Y."/>
            <person name="Nishi S."/>
            <person name="Hori S."/>
            <person name="Arai W."/>
            <person name="Tsubouchi T."/>
            <person name="Morono Y."/>
            <person name="Uchiyama I."/>
            <person name="Ito T."/>
            <person name="Fujiyama A."/>
            <person name="Inagaki F."/>
            <person name="Takami H."/>
        </authorList>
    </citation>
    <scope>NUCLEOTIDE SEQUENCE</scope>
    <source>
        <strain evidence="2">Expedition CK06-06</strain>
    </source>
</reference>
<accession>X1G4U5</accession>
<protein>
    <recommendedName>
        <fullName evidence="1">Threonyl/alanyl tRNA synthetase SAD domain-containing protein</fullName>
    </recommendedName>
</protein>
<sequence length="38" mass="4424">EQVDAGTHINHLKEIGKIEVTKTVNKGKNNRRMYFILK</sequence>
<dbReference type="SUPFAM" id="SSF55186">
    <property type="entry name" value="ThrRS/AlaRS common domain"/>
    <property type="match status" value="1"/>
</dbReference>
<dbReference type="Gene3D" id="3.30.980.10">
    <property type="entry name" value="Threonyl-trna Synthetase, Chain A, domain 2"/>
    <property type="match status" value="1"/>
</dbReference>
<feature type="domain" description="Threonyl/alanyl tRNA synthetase SAD" evidence="1">
    <location>
        <begin position="4"/>
        <end position="34"/>
    </location>
</feature>
<dbReference type="InterPro" id="IPR012947">
    <property type="entry name" value="tRNA_SAD"/>
</dbReference>
<dbReference type="AlphaFoldDB" id="X1G4U5"/>
<comment type="caution">
    <text evidence="2">The sequence shown here is derived from an EMBL/GenBank/DDBJ whole genome shotgun (WGS) entry which is preliminary data.</text>
</comment>
<evidence type="ECO:0000313" key="2">
    <source>
        <dbReference type="EMBL" id="GAH36574.1"/>
    </source>
</evidence>
<name>X1G4U5_9ZZZZ</name>
<evidence type="ECO:0000259" key="1">
    <source>
        <dbReference type="Pfam" id="PF07973"/>
    </source>
</evidence>
<proteinExistence type="predicted"/>